<evidence type="ECO:0000313" key="5">
    <source>
        <dbReference type="EMBL" id="GGD12053.1"/>
    </source>
</evidence>
<dbReference type="Pfam" id="PF25209">
    <property type="entry name" value="Phage_capsid_4"/>
    <property type="match status" value="1"/>
</dbReference>
<dbReference type="InterPro" id="IPR054613">
    <property type="entry name" value="Peptidase_S78_dom"/>
</dbReference>
<comment type="caution">
    <text evidence="5">The sequence shown here is derived from an EMBL/GenBank/DDBJ whole genome shotgun (WGS) entry which is preliminary data.</text>
</comment>
<name>A0A916XUB1_9HYPH</name>
<protein>
    <recommendedName>
        <fullName evidence="4">Prohead serine protease domain-containing protein</fullName>
    </recommendedName>
</protein>
<reference evidence="5" key="1">
    <citation type="journal article" date="2014" name="Int. J. Syst. Evol. Microbiol.">
        <title>Complete genome sequence of Corynebacterium casei LMG S-19264T (=DSM 44701T), isolated from a smear-ripened cheese.</title>
        <authorList>
            <consortium name="US DOE Joint Genome Institute (JGI-PGF)"/>
            <person name="Walter F."/>
            <person name="Albersmeier A."/>
            <person name="Kalinowski J."/>
            <person name="Ruckert C."/>
        </authorList>
    </citation>
    <scope>NUCLEOTIDE SEQUENCE</scope>
    <source>
        <strain evidence="5">CGMCC 1.15493</strain>
    </source>
</reference>
<dbReference type="Proteomes" id="UP000613160">
    <property type="component" value="Unassembled WGS sequence"/>
</dbReference>
<dbReference type="Pfam" id="PF04586">
    <property type="entry name" value="Peptidase_S78"/>
    <property type="match status" value="1"/>
</dbReference>
<keyword evidence="3" id="KW-0378">Hydrolase</keyword>
<dbReference type="NCBIfam" id="NF045541">
    <property type="entry name" value="scaf_prot_MCP2"/>
    <property type="match status" value="1"/>
</dbReference>
<feature type="domain" description="Prohead serine protease" evidence="4">
    <location>
        <begin position="37"/>
        <end position="154"/>
    </location>
</feature>
<evidence type="ECO:0000256" key="2">
    <source>
        <dbReference type="ARBA" id="ARBA00022670"/>
    </source>
</evidence>
<dbReference type="GO" id="GO:0006508">
    <property type="term" value="P:proteolysis"/>
    <property type="evidence" value="ECO:0007669"/>
    <property type="project" value="UniProtKB-KW"/>
</dbReference>
<evidence type="ECO:0000256" key="1">
    <source>
        <dbReference type="ARBA" id="ARBA00022612"/>
    </source>
</evidence>
<dbReference type="AlphaFoldDB" id="A0A916XUB1"/>
<evidence type="ECO:0000313" key="6">
    <source>
        <dbReference type="Proteomes" id="UP000613160"/>
    </source>
</evidence>
<keyword evidence="6" id="KW-1185">Reference proteome</keyword>
<organism evidence="5 6">
    <name type="scientific">Aureimonas glaciei</name>
    <dbReference type="NCBI Taxonomy" id="1776957"/>
    <lineage>
        <taxon>Bacteria</taxon>
        <taxon>Pseudomonadati</taxon>
        <taxon>Pseudomonadota</taxon>
        <taxon>Alphaproteobacteria</taxon>
        <taxon>Hyphomicrobiales</taxon>
        <taxon>Aurantimonadaceae</taxon>
        <taxon>Aureimonas</taxon>
    </lineage>
</organism>
<accession>A0A916XUB1</accession>
<evidence type="ECO:0000259" key="4">
    <source>
        <dbReference type="Pfam" id="PF04586"/>
    </source>
</evidence>
<dbReference type="GO" id="GO:0008233">
    <property type="term" value="F:peptidase activity"/>
    <property type="evidence" value="ECO:0007669"/>
    <property type="project" value="UniProtKB-KW"/>
</dbReference>
<gene>
    <name evidence="5" type="ORF">GCM10011335_13700</name>
</gene>
<dbReference type="EMBL" id="BMJJ01000003">
    <property type="protein sequence ID" value="GGD12053.1"/>
    <property type="molecule type" value="Genomic_DNA"/>
</dbReference>
<keyword evidence="2" id="KW-0645">Protease</keyword>
<sequence>MTELLHRDMPVHGPFEAMTIQAVVATDHPVARTDARGSFDEVLDPAGLRLTDDMDVPLLDSHDRRRVSATIGRASRFSRDGSAIVASLRFSTAPDVAGIVHRVQDGTLFSFSAGYRVARWAESSVNGRRTRTALDWQIEEVSIVAIGADPKAKRRSSDVDELDTIDTMPEADQHQIRTLAAAVGMTRGWAEDAIDEGLTIEEARDRAREAISPRPLRIRAHAGPSQDDPAAIRVRMEEALYCRTSGDTPSDAARGYMDTSLIDMGRSMLEARGTTTRNMDRDTIIRSAHTTGDFPLLLTGVGNRTVMAAYETASSPLRTTLSRRTTMVDFRTGTRLKVSGIGALEKVAENGEIRSATRGEAAESFKLDTHASIFSLTRQAFINDDLGVFRDWNVLAGRAAAETEANLLVALLASNPVMGEDGKRLFSADHGNLGAAAALDLGALADARLAMRKTKGLDRKTPIGVTPAFLLVGPENEFAAEQVLAEINPATVGDANPFTRRLQLLVEPRITGKEWYVMASPASYPVLEHAYLSSAPGPQMSSRDGWDVLATEFRVVLDFGAGVVDWRGAYKNPGL</sequence>
<keyword evidence="1" id="KW-1188">Viral release from host cell</keyword>
<evidence type="ECO:0000256" key="3">
    <source>
        <dbReference type="ARBA" id="ARBA00022801"/>
    </source>
</evidence>
<proteinExistence type="predicted"/>
<dbReference type="RefSeq" id="WP_244639922.1">
    <property type="nucleotide sequence ID" value="NZ_BMJJ01000003.1"/>
</dbReference>
<reference evidence="5" key="2">
    <citation type="submission" date="2020-09" db="EMBL/GenBank/DDBJ databases">
        <authorList>
            <person name="Sun Q."/>
            <person name="Zhou Y."/>
        </authorList>
    </citation>
    <scope>NUCLEOTIDE SEQUENCE</scope>
    <source>
        <strain evidence="5">CGMCC 1.15493</strain>
    </source>
</reference>